<evidence type="ECO:0000256" key="14">
    <source>
        <dbReference type="SAM" id="MobiDB-lite"/>
    </source>
</evidence>
<dbReference type="InterPro" id="IPR008427">
    <property type="entry name" value="Extracellular_membr_CFEM_dom"/>
</dbReference>
<dbReference type="PANTHER" id="PTHR37928:SF2">
    <property type="entry name" value="GPI ANCHORED CFEM DOMAIN PROTEIN (AFU_ORTHOLOGUE AFUA_6G10580)"/>
    <property type="match status" value="1"/>
</dbReference>
<dbReference type="STRING" id="5288.A0A5C5FND5"/>
<dbReference type="EMBL" id="SOZI01000145">
    <property type="protein sequence ID" value="TNY18310.1"/>
    <property type="molecule type" value="Genomic_DNA"/>
</dbReference>
<keyword evidence="4" id="KW-1003">Cell membrane</keyword>
<evidence type="ECO:0000256" key="10">
    <source>
        <dbReference type="ARBA" id="ARBA00023136"/>
    </source>
</evidence>
<feature type="chain" id="PRO_5022876225" description="CFEM domain-containing protein" evidence="15">
    <location>
        <begin position="21"/>
        <end position="206"/>
    </location>
</feature>
<reference evidence="17 18" key="1">
    <citation type="submission" date="2019-03" db="EMBL/GenBank/DDBJ databases">
        <title>Rhodosporidium diobovatum UCD-FST 08-225 genome sequencing, assembly, and annotation.</title>
        <authorList>
            <person name="Fakankun I.U."/>
            <person name="Fristensky B."/>
            <person name="Levin D.B."/>
        </authorList>
    </citation>
    <scope>NUCLEOTIDE SEQUENCE [LARGE SCALE GENOMIC DNA]</scope>
    <source>
        <strain evidence="17 18">UCD-FST 08-225</strain>
    </source>
</reference>
<feature type="region of interest" description="Disordered" evidence="14">
    <location>
        <begin position="95"/>
        <end position="117"/>
    </location>
</feature>
<evidence type="ECO:0000256" key="4">
    <source>
        <dbReference type="ARBA" id="ARBA00022475"/>
    </source>
</evidence>
<evidence type="ECO:0000256" key="13">
    <source>
        <dbReference type="ARBA" id="ARBA00023288"/>
    </source>
</evidence>
<keyword evidence="12" id="KW-0325">Glycoprotein</keyword>
<feature type="domain" description="CFEM" evidence="16">
    <location>
        <begin position="1"/>
        <end position="111"/>
    </location>
</feature>
<evidence type="ECO:0000313" key="17">
    <source>
        <dbReference type="EMBL" id="TNY18310.1"/>
    </source>
</evidence>
<gene>
    <name evidence="17" type="ORF">DMC30DRAFT_418959</name>
</gene>
<evidence type="ECO:0000256" key="3">
    <source>
        <dbReference type="ARBA" id="ARBA00010031"/>
    </source>
</evidence>
<keyword evidence="9" id="KW-0408">Iron</keyword>
<evidence type="ECO:0000256" key="11">
    <source>
        <dbReference type="ARBA" id="ARBA00023157"/>
    </source>
</evidence>
<evidence type="ECO:0000256" key="2">
    <source>
        <dbReference type="ARBA" id="ARBA00004613"/>
    </source>
</evidence>
<comment type="subcellular location">
    <subcellularLocation>
        <location evidence="1">Cell membrane</location>
        <topology evidence="1">Lipid-anchor</topology>
        <topology evidence="1">GPI-anchor</topology>
    </subcellularLocation>
    <subcellularLocation>
        <location evidence="2">Secreted</location>
    </subcellularLocation>
</comment>
<keyword evidence="7" id="KW-0479">Metal-binding</keyword>
<dbReference type="PANTHER" id="PTHR37928">
    <property type="entry name" value="CFEM DOMAIN PROTEIN (AFU_ORTHOLOGUE AFUA_6G14090)"/>
    <property type="match status" value="1"/>
</dbReference>
<evidence type="ECO:0000313" key="18">
    <source>
        <dbReference type="Proteomes" id="UP000311382"/>
    </source>
</evidence>
<evidence type="ECO:0000256" key="9">
    <source>
        <dbReference type="ARBA" id="ARBA00023004"/>
    </source>
</evidence>
<evidence type="ECO:0000256" key="7">
    <source>
        <dbReference type="ARBA" id="ARBA00022723"/>
    </source>
</evidence>
<proteinExistence type="inferred from homology"/>
<dbReference type="GO" id="GO:0005576">
    <property type="term" value="C:extracellular region"/>
    <property type="evidence" value="ECO:0007669"/>
    <property type="project" value="UniProtKB-SubCell"/>
</dbReference>
<keyword evidence="18" id="KW-1185">Reference proteome</keyword>
<feature type="compositionally biased region" description="Low complexity" evidence="14">
    <location>
        <begin position="96"/>
        <end position="117"/>
    </location>
</feature>
<keyword evidence="6" id="KW-0349">Heme</keyword>
<dbReference type="GO" id="GO:0046872">
    <property type="term" value="F:metal ion binding"/>
    <property type="evidence" value="ECO:0007669"/>
    <property type="project" value="UniProtKB-KW"/>
</dbReference>
<protein>
    <recommendedName>
        <fullName evidence="16">CFEM domain-containing protein</fullName>
    </recommendedName>
</protein>
<dbReference type="InterPro" id="IPR051735">
    <property type="entry name" value="CFEM_domain"/>
</dbReference>
<name>A0A5C5FND5_9BASI</name>
<evidence type="ECO:0000256" key="8">
    <source>
        <dbReference type="ARBA" id="ARBA00022729"/>
    </source>
</evidence>
<comment type="similarity">
    <text evidence="3">Belongs to the RBT5 family.</text>
</comment>
<dbReference type="Pfam" id="PF05730">
    <property type="entry name" value="CFEM"/>
    <property type="match status" value="1"/>
</dbReference>
<keyword evidence="11" id="KW-1015">Disulfide bond</keyword>
<evidence type="ECO:0000256" key="15">
    <source>
        <dbReference type="SAM" id="SignalP"/>
    </source>
</evidence>
<dbReference type="Proteomes" id="UP000311382">
    <property type="component" value="Unassembled WGS sequence"/>
</dbReference>
<organism evidence="17 18">
    <name type="scientific">Rhodotorula diobovata</name>
    <dbReference type="NCBI Taxonomy" id="5288"/>
    <lineage>
        <taxon>Eukaryota</taxon>
        <taxon>Fungi</taxon>
        <taxon>Dikarya</taxon>
        <taxon>Basidiomycota</taxon>
        <taxon>Pucciniomycotina</taxon>
        <taxon>Microbotryomycetes</taxon>
        <taxon>Sporidiobolales</taxon>
        <taxon>Sporidiobolaceae</taxon>
        <taxon>Rhodotorula</taxon>
    </lineage>
</organism>
<evidence type="ECO:0000256" key="12">
    <source>
        <dbReference type="ARBA" id="ARBA00023180"/>
    </source>
</evidence>
<comment type="caution">
    <text evidence="17">The sequence shown here is derived from an EMBL/GenBank/DDBJ whole genome shotgun (WGS) entry which is preliminary data.</text>
</comment>
<evidence type="ECO:0000256" key="6">
    <source>
        <dbReference type="ARBA" id="ARBA00022617"/>
    </source>
</evidence>
<feature type="signal peptide" evidence="15">
    <location>
        <begin position="1"/>
        <end position="20"/>
    </location>
</feature>
<keyword evidence="8 15" id="KW-0732">Signal</keyword>
<dbReference type="OrthoDB" id="3065412at2759"/>
<keyword evidence="13" id="KW-0449">Lipoprotein</keyword>
<sequence>MRTSVFALAALGSAASLVAAQATPPACFLTCFAQNLGSSSCSGATDLPCLCADQAFQSATTSCIQSSCTGDDLQAAAQYATTACAAVGVTITTPDASSTEGGASSTESSMSMTSSMPMSSGASSAASSVSSAISSAVASGSSAASSSAASVQSSVSSAVSSLSQIASSATGGVAPSASAGGSSDASSVKVGGALAGVAALAAALAF</sequence>
<evidence type="ECO:0000256" key="1">
    <source>
        <dbReference type="ARBA" id="ARBA00004609"/>
    </source>
</evidence>
<keyword evidence="10" id="KW-0472">Membrane</keyword>
<evidence type="ECO:0000259" key="16">
    <source>
        <dbReference type="PROSITE" id="PS52012"/>
    </source>
</evidence>
<accession>A0A5C5FND5</accession>
<dbReference type="PROSITE" id="PS52012">
    <property type="entry name" value="CFEM"/>
    <property type="match status" value="1"/>
</dbReference>
<dbReference type="SMART" id="SM00747">
    <property type="entry name" value="CFEM"/>
    <property type="match status" value="1"/>
</dbReference>
<keyword evidence="5" id="KW-0964">Secreted</keyword>
<dbReference type="GO" id="GO:0005886">
    <property type="term" value="C:plasma membrane"/>
    <property type="evidence" value="ECO:0007669"/>
    <property type="project" value="UniProtKB-SubCell"/>
</dbReference>
<evidence type="ECO:0000256" key="5">
    <source>
        <dbReference type="ARBA" id="ARBA00022525"/>
    </source>
</evidence>
<dbReference type="AlphaFoldDB" id="A0A5C5FND5"/>